<evidence type="ECO:0000313" key="3">
    <source>
        <dbReference type="EMBL" id="SDP97071.1"/>
    </source>
</evidence>
<dbReference type="GeneID" id="300932526"/>
<sequence>MTCARTAGVLLSLLPALALAEMQALDDSALSEMSGQGGVYLSGEFSINKDGGVLWGTPTTNNPAQWTANQRSCALAGAATPESCGLRVAIRSGANAGWYVLDNLKGIFSFEGLTLDTRTLTSAGGEREVLALGLPNEIRFKDGNFAFGVASQGGWKNKALSAANGGDPSYQQTNIFSAKIDGSIRMQGSVLIFPTN</sequence>
<evidence type="ECO:0000256" key="1">
    <source>
        <dbReference type="SAM" id="SignalP"/>
    </source>
</evidence>
<feature type="signal peptide" evidence="1">
    <location>
        <begin position="1"/>
        <end position="20"/>
    </location>
</feature>
<feature type="domain" description="DUF6160" evidence="2">
    <location>
        <begin position="9"/>
        <end position="48"/>
    </location>
</feature>
<dbReference type="RefSeq" id="WP_011921069.1">
    <property type="nucleotide sequence ID" value="NZ_CP040349.1"/>
</dbReference>
<dbReference type="Proteomes" id="UP000199460">
    <property type="component" value="Unassembled WGS sequence"/>
</dbReference>
<keyword evidence="1" id="KW-0732">Signal</keyword>
<feature type="chain" id="PRO_5011655947" description="DUF6160 domain-containing protein" evidence="1">
    <location>
        <begin position="21"/>
        <end position="196"/>
    </location>
</feature>
<organism evidence="3 4">
    <name type="scientific">Ectopseudomonas guguanensis</name>
    <dbReference type="NCBI Taxonomy" id="1198456"/>
    <lineage>
        <taxon>Bacteria</taxon>
        <taxon>Pseudomonadati</taxon>
        <taxon>Pseudomonadota</taxon>
        <taxon>Gammaproteobacteria</taxon>
        <taxon>Pseudomonadales</taxon>
        <taxon>Pseudomonadaceae</taxon>
        <taxon>Ectopseudomonas</taxon>
    </lineage>
</organism>
<dbReference type="EMBL" id="FNJJ01000009">
    <property type="protein sequence ID" value="SDP97071.1"/>
    <property type="molecule type" value="Genomic_DNA"/>
</dbReference>
<gene>
    <name evidence="3" type="ORF">SAMN05216213_10912</name>
</gene>
<evidence type="ECO:0000259" key="2">
    <source>
        <dbReference type="Pfam" id="PF19657"/>
    </source>
</evidence>
<dbReference type="InterPro" id="IPR046158">
    <property type="entry name" value="DUF6160"/>
</dbReference>
<dbReference type="Pfam" id="PF19657">
    <property type="entry name" value="DUF6160"/>
    <property type="match status" value="1"/>
</dbReference>
<accession>A0A1H0X2A6</accession>
<dbReference type="AlphaFoldDB" id="A0A1H0X2A6"/>
<evidence type="ECO:0000313" key="4">
    <source>
        <dbReference type="Proteomes" id="UP000199460"/>
    </source>
</evidence>
<name>A0A1H0X2A6_9GAMM</name>
<dbReference type="GeneID" id="300080390"/>
<dbReference type="OrthoDB" id="6955360at2"/>
<protein>
    <recommendedName>
        <fullName evidence="2">DUF6160 domain-containing protein</fullName>
    </recommendedName>
</protein>
<reference evidence="4" key="1">
    <citation type="submission" date="2016-10" db="EMBL/GenBank/DDBJ databases">
        <authorList>
            <person name="Varghese N."/>
            <person name="Submissions S."/>
        </authorList>
    </citation>
    <scope>NUCLEOTIDE SEQUENCE [LARGE SCALE GENOMIC DNA]</scope>
    <source>
        <strain evidence="4">JCM 18416</strain>
    </source>
</reference>
<proteinExistence type="predicted"/>
<keyword evidence="4" id="KW-1185">Reference proteome</keyword>